<dbReference type="EMBL" id="CP031092">
    <property type="protein sequence ID" value="AXF57449.1"/>
    <property type="molecule type" value="Genomic_DNA"/>
</dbReference>
<proteinExistence type="predicted"/>
<organism evidence="1 2">
    <name type="scientific">Salicibibacter kimchii</name>
    <dbReference type="NCBI Taxonomy" id="2099786"/>
    <lineage>
        <taxon>Bacteria</taxon>
        <taxon>Bacillati</taxon>
        <taxon>Bacillota</taxon>
        <taxon>Bacilli</taxon>
        <taxon>Bacillales</taxon>
        <taxon>Bacillaceae</taxon>
        <taxon>Salicibibacter</taxon>
    </lineage>
</organism>
<protein>
    <submittedName>
        <fullName evidence="1">Uncharacterized protein</fullName>
    </submittedName>
</protein>
<sequence length="100" mass="11715">MELGLGVNKKTILDYANVEFDERTNDLFFDKYCGHRRTFSYTTFPRISVKKHGCRFAGSIYIGFGQDTTRLSFIKGFYVLTLSFSNIRYLWIILSQLMQC</sequence>
<keyword evidence="2" id="KW-1185">Reference proteome</keyword>
<dbReference type="AlphaFoldDB" id="A0A345C2L8"/>
<accession>A0A345C2L8</accession>
<reference evidence="1 2" key="1">
    <citation type="journal article" date="2018" name="J. Microbiol.">
        <title>Salicibibacter kimchii gen. nov., sp. nov., a moderately halophilic and alkalitolerant bacterium in the family Bacillaceae, isolated from kimchi.</title>
        <authorList>
            <person name="Jang J.Y."/>
            <person name="Oh Y.J."/>
            <person name="Lim S.K."/>
            <person name="Park H.K."/>
            <person name="Lee C."/>
            <person name="Kim J.Y."/>
            <person name="Lee M.A."/>
            <person name="Choi H.J."/>
        </authorList>
    </citation>
    <scope>NUCLEOTIDE SEQUENCE [LARGE SCALE GENOMIC DNA]</scope>
    <source>
        <strain evidence="1 2">NKC1-1</strain>
    </source>
</reference>
<evidence type="ECO:0000313" key="1">
    <source>
        <dbReference type="EMBL" id="AXF57449.1"/>
    </source>
</evidence>
<dbReference type="Proteomes" id="UP000252100">
    <property type="component" value="Chromosome"/>
</dbReference>
<gene>
    <name evidence="1" type="ORF">DT065_16625</name>
</gene>
<name>A0A345C2L8_9BACI</name>
<evidence type="ECO:0000313" key="2">
    <source>
        <dbReference type="Proteomes" id="UP000252100"/>
    </source>
</evidence>
<dbReference type="KEGG" id="rue:DT065_16625"/>